<keyword evidence="5" id="KW-0325">Glycoprotein</keyword>
<protein>
    <submittedName>
        <fullName evidence="8">Glycoside hydrolase family 61 protein</fullName>
    </submittedName>
</protein>
<evidence type="ECO:0000259" key="7">
    <source>
        <dbReference type="Pfam" id="PF03443"/>
    </source>
</evidence>
<dbReference type="OrthoDB" id="4849160at2759"/>
<accession>A0A0C3H6V6</accession>
<dbReference type="GO" id="GO:0005576">
    <property type="term" value="C:extracellular region"/>
    <property type="evidence" value="ECO:0007669"/>
    <property type="project" value="UniProtKB-SubCell"/>
</dbReference>
<dbReference type="HOGENOM" id="CLU_031730_1_3_1"/>
<evidence type="ECO:0000313" key="8">
    <source>
        <dbReference type="EMBL" id="KIM99039.1"/>
    </source>
</evidence>
<dbReference type="Proteomes" id="UP000054321">
    <property type="component" value="Unassembled WGS sequence"/>
</dbReference>
<evidence type="ECO:0000256" key="3">
    <source>
        <dbReference type="ARBA" id="ARBA00022525"/>
    </source>
</evidence>
<gene>
    <name evidence="8" type="ORF">OIDMADRAFT_30686</name>
</gene>
<dbReference type="Gene3D" id="2.70.50.70">
    <property type="match status" value="1"/>
</dbReference>
<sequence>MWSKIAILGFVTKVMAHGHVTGIVADGIFYEGYSPEYQYISPAPITAGWLTPEDLSNGFVDPSLYATPDIICHVGATNAQIEAPVKGGGIVEFQWTEWPVSHHGPMISYLANCNGPCETVDKTTLEWFKIDEVGLIDPTVVDGYWGSDVLIANNNSWQVVIPSTIKTGNYVVRHETIALHSAGTVGGAQVYPFCLNLAITSSGSDSPAGVSAETIYDENSPSLVYNIYASPPLPAYTIPGPALYSGAITMSQSLPAAPTASASGVYTVS</sequence>
<evidence type="ECO:0000256" key="2">
    <source>
        <dbReference type="ARBA" id="ARBA00004613"/>
    </source>
</evidence>
<keyword evidence="9" id="KW-1185">Reference proteome</keyword>
<keyword evidence="6" id="KW-0732">Signal</keyword>
<keyword evidence="3" id="KW-0964">Secreted</keyword>
<evidence type="ECO:0000256" key="5">
    <source>
        <dbReference type="ARBA" id="ARBA00023180"/>
    </source>
</evidence>
<dbReference type="CDD" id="cd21175">
    <property type="entry name" value="LPMO_AA9"/>
    <property type="match status" value="1"/>
</dbReference>
<keyword evidence="4" id="KW-1015">Disulfide bond</keyword>
<dbReference type="PANTHER" id="PTHR33353:SF34">
    <property type="entry name" value="ENDO-BETA-1,4-GLUCANASE D"/>
    <property type="match status" value="1"/>
</dbReference>
<keyword evidence="8" id="KW-0378">Hydrolase</keyword>
<evidence type="ECO:0000313" key="9">
    <source>
        <dbReference type="Proteomes" id="UP000054321"/>
    </source>
</evidence>
<feature type="domain" description="Auxiliary Activity family 9 catalytic" evidence="7">
    <location>
        <begin position="17"/>
        <end position="232"/>
    </location>
</feature>
<dbReference type="AlphaFoldDB" id="A0A0C3H6V6"/>
<dbReference type="InterPro" id="IPR049892">
    <property type="entry name" value="AA9"/>
</dbReference>
<dbReference type="InParanoid" id="A0A0C3H6V6"/>
<feature type="signal peptide" evidence="6">
    <location>
        <begin position="1"/>
        <end position="16"/>
    </location>
</feature>
<dbReference type="GO" id="GO:0016787">
    <property type="term" value="F:hydrolase activity"/>
    <property type="evidence" value="ECO:0007669"/>
    <property type="project" value="UniProtKB-KW"/>
</dbReference>
<feature type="chain" id="PRO_5002165232" evidence="6">
    <location>
        <begin position="17"/>
        <end position="269"/>
    </location>
</feature>
<reference evidence="8 9" key="1">
    <citation type="submission" date="2014-04" db="EMBL/GenBank/DDBJ databases">
        <authorList>
            <consortium name="DOE Joint Genome Institute"/>
            <person name="Kuo A."/>
            <person name="Martino E."/>
            <person name="Perotto S."/>
            <person name="Kohler A."/>
            <person name="Nagy L.G."/>
            <person name="Floudas D."/>
            <person name="Copeland A."/>
            <person name="Barry K.W."/>
            <person name="Cichocki N."/>
            <person name="Veneault-Fourrey C."/>
            <person name="LaButti K."/>
            <person name="Lindquist E.A."/>
            <person name="Lipzen A."/>
            <person name="Lundell T."/>
            <person name="Morin E."/>
            <person name="Murat C."/>
            <person name="Sun H."/>
            <person name="Tunlid A."/>
            <person name="Henrissat B."/>
            <person name="Grigoriev I.V."/>
            <person name="Hibbett D.S."/>
            <person name="Martin F."/>
            <person name="Nordberg H.P."/>
            <person name="Cantor M.N."/>
            <person name="Hua S.X."/>
        </authorList>
    </citation>
    <scope>NUCLEOTIDE SEQUENCE [LARGE SCALE GENOMIC DNA]</scope>
    <source>
        <strain evidence="8 9">Zn</strain>
    </source>
</reference>
<evidence type="ECO:0000256" key="6">
    <source>
        <dbReference type="SAM" id="SignalP"/>
    </source>
</evidence>
<dbReference type="InterPro" id="IPR005103">
    <property type="entry name" value="AA9_LPMO"/>
</dbReference>
<comment type="subcellular location">
    <subcellularLocation>
        <location evidence="2">Secreted</location>
    </subcellularLocation>
</comment>
<proteinExistence type="predicted"/>
<organism evidence="8 9">
    <name type="scientific">Oidiodendron maius (strain Zn)</name>
    <dbReference type="NCBI Taxonomy" id="913774"/>
    <lineage>
        <taxon>Eukaryota</taxon>
        <taxon>Fungi</taxon>
        <taxon>Dikarya</taxon>
        <taxon>Ascomycota</taxon>
        <taxon>Pezizomycotina</taxon>
        <taxon>Leotiomycetes</taxon>
        <taxon>Leotiomycetes incertae sedis</taxon>
        <taxon>Myxotrichaceae</taxon>
        <taxon>Oidiodendron</taxon>
    </lineage>
</organism>
<dbReference type="Pfam" id="PF03443">
    <property type="entry name" value="AA9"/>
    <property type="match status" value="1"/>
</dbReference>
<evidence type="ECO:0000256" key="1">
    <source>
        <dbReference type="ARBA" id="ARBA00001973"/>
    </source>
</evidence>
<comment type="cofactor">
    <cofactor evidence="1">
        <name>Cu(2+)</name>
        <dbReference type="ChEBI" id="CHEBI:29036"/>
    </cofactor>
</comment>
<evidence type="ECO:0000256" key="4">
    <source>
        <dbReference type="ARBA" id="ARBA00023157"/>
    </source>
</evidence>
<dbReference type="EMBL" id="KN832879">
    <property type="protein sequence ID" value="KIM99039.1"/>
    <property type="molecule type" value="Genomic_DNA"/>
</dbReference>
<dbReference type="STRING" id="913774.A0A0C3H6V6"/>
<dbReference type="PANTHER" id="PTHR33353">
    <property type="entry name" value="PUTATIVE (AFU_ORTHOLOGUE AFUA_1G12560)-RELATED"/>
    <property type="match status" value="1"/>
</dbReference>
<name>A0A0C3H6V6_OIDMZ</name>
<reference evidence="9" key="2">
    <citation type="submission" date="2015-01" db="EMBL/GenBank/DDBJ databases">
        <title>Evolutionary Origins and Diversification of the Mycorrhizal Mutualists.</title>
        <authorList>
            <consortium name="DOE Joint Genome Institute"/>
            <consortium name="Mycorrhizal Genomics Consortium"/>
            <person name="Kohler A."/>
            <person name="Kuo A."/>
            <person name="Nagy L.G."/>
            <person name="Floudas D."/>
            <person name="Copeland A."/>
            <person name="Barry K.W."/>
            <person name="Cichocki N."/>
            <person name="Veneault-Fourrey C."/>
            <person name="LaButti K."/>
            <person name="Lindquist E.A."/>
            <person name="Lipzen A."/>
            <person name="Lundell T."/>
            <person name="Morin E."/>
            <person name="Murat C."/>
            <person name="Riley R."/>
            <person name="Ohm R."/>
            <person name="Sun H."/>
            <person name="Tunlid A."/>
            <person name="Henrissat B."/>
            <person name="Grigoriev I.V."/>
            <person name="Hibbett D.S."/>
            <person name="Martin F."/>
        </authorList>
    </citation>
    <scope>NUCLEOTIDE SEQUENCE [LARGE SCALE GENOMIC DNA]</scope>
    <source>
        <strain evidence="9">Zn</strain>
    </source>
</reference>